<organism evidence="2 3">
    <name type="scientific">Malus baccata</name>
    <name type="common">Siberian crab apple</name>
    <name type="synonym">Pyrus baccata</name>
    <dbReference type="NCBI Taxonomy" id="106549"/>
    <lineage>
        <taxon>Eukaryota</taxon>
        <taxon>Viridiplantae</taxon>
        <taxon>Streptophyta</taxon>
        <taxon>Embryophyta</taxon>
        <taxon>Tracheophyta</taxon>
        <taxon>Spermatophyta</taxon>
        <taxon>Magnoliopsida</taxon>
        <taxon>eudicotyledons</taxon>
        <taxon>Gunneridae</taxon>
        <taxon>Pentapetalae</taxon>
        <taxon>rosids</taxon>
        <taxon>fabids</taxon>
        <taxon>Rosales</taxon>
        <taxon>Rosaceae</taxon>
        <taxon>Amygdaloideae</taxon>
        <taxon>Maleae</taxon>
        <taxon>Malus</taxon>
    </lineage>
</organism>
<feature type="region of interest" description="Disordered" evidence="1">
    <location>
        <begin position="25"/>
        <end position="221"/>
    </location>
</feature>
<evidence type="ECO:0000256" key="1">
    <source>
        <dbReference type="SAM" id="MobiDB-lite"/>
    </source>
</evidence>
<evidence type="ECO:0000313" key="2">
    <source>
        <dbReference type="EMBL" id="TQD78388.1"/>
    </source>
</evidence>
<feature type="compositionally biased region" description="Basic and acidic residues" evidence="1">
    <location>
        <begin position="150"/>
        <end position="160"/>
    </location>
</feature>
<name>A0A540KVY6_MALBA</name>
<feature type="compositionally biased region" description="Basic and acidic residues" evidence="1">
    <location>
        <begin position="46"/>
        <end position="55"/>
    </location>
</feature>
<dbReference type="Proteomes" id="UP000315295">
    <property type="component" value="Unassembled WGS sequence"/>
</dbReference>
<feature type="compositionally biased region" description="Basic and acidic residues" evidence="1">
    <location>
        <begin position="257"/>
        <end position="270"/>
    </location>
</feature>
<feature type="compositionally biased region" description="Low complexity" evidence="1">
    <location>
        <begin position="67"/>
        <end position="76"/>
    </location>
</feature>
<dbReference type="AlphaFoldDB" id="A0A540KVY6"/>
<comment type="caution">
    <text evidence="2">The sequence shown here is derived from an EMBL/GenBank/DDBJ whole genome shotgun (WGS) entry which is preliminary data.</text>
</comment>
<reference evidence="2 3" key="1">
    <citation type="journal article" date="2019" name="G3 (Bethesda)">
        <title>Sequencing of a Wild Apple (Malus baccata) Genome Unravels the Differences Between Cultivated and Wild Apple Species Regarding Disease Resistance and Cold Tolerance.</title>
        <authorList>
            <person name="Chen X."/>
        </authorList>
    </citation>
    <scope>NUCLEOTIDE SEQUENCE [LARGE SCALE GENOMIC DNA]</scope>
    <source>
        <strain evidence="3">cv. Shandingzi</strain>
        <tissue evidence="2">Leaves</tissue>
    </source>
</reference>
<accession>A0A540KVY6</accession>
<evidence type="ECO:0000313" key="3">
    <source>
        <dbReference type="Proteomes" id="UP000315295"/>
    </source>
</evidence>
<feature type="compositionally biased region" description="Basic and acidic residues" evidence="1">
    <location>
        <begin position="183"/>
        <end position="193"/>
    </location>
</feature>
<protein>
    <submittedName>
        <fullName evidence="2">Uncharacterized protein</fullName>
    </submittedName>
</protein>
<gene>
    <name evidence="2" type="ORF">C1H46_036081</name>
</gene>
<proteinExistence type="predicted"/>
<feature type="region of interest" description="Disordered" evidence="1">
    <location>
        <begin position="239"/>
        <end position="270"/>
    </location>
</feature>
<keyword evidence="3" id="KW-1185">Reference proteome</keyword>
<dbReference type="EMBL" id="VIEB01000911">
    <property type="protein sequence ID" value="TQD78388.1"/>
    <property type="molecule type" value="Genomic_DNA"/>
</dbReference>
<sequence>MEDSSNSGSRKRKTREMPLRQVVLALAAPSAFPPRHLQTTTTKMSGRREKSKEAVLDQCAPPPQLQTTTTATTTDRAGTRAKTEEVALALSLPSAPPQPLNITTNDGTKSDYSVRPKPPPSKPACHGQKRKQEKVAAASALQGPAKKKPRLEVVRVRFLDPDATESSSDDDHTPPVTNGRKRKEVEIVHEIKILGKNPNTKRRKTQETITKTRRKIKKDQKTEEELVGEKIVIKKEIGSSSCGEKVKKPSSTSSTAGKKETKETETKKKTTKEVVEVLWDIPGEIPDLDLLEQEKHRLLYRFFDGIPEDCEDIPPEVKVK</sequence>